<name>A0A1T1HE49_OCELI</name>
<evidence type="ECO:0000313" key="2">
    <source>
        <dbReference type="EMBL" id="OOV88010.1"/>
    </source>
</evidence>
<evidence type="ECO:0008006" key="4">
    <source>
        <dbReference type="Google" id="ProtNLM"/>
    </source>
</evidence>
<gene>
    <name evidence="2" type="ORF">BTA35_0200145</name>
</gene>
<comment type="caution">
    <text evidence="2">The sequence shown here is derived from an EMBL/GenBank/DDBJ whole genome shotgun (WGS) entry which is preliminary data.</text>
</comment>
<reference evidence="2" key="1">
    <citation type="submission" date="2017-02" db="EMBL/GenBank/DDBJ databases">
        <title>Draft Genome Sequence of the Salt Water Bacterium Oceanospirillum linum ATCC 11336.</title>
        <authorList>
            <person name="Trachtenberg A.M."/>
            <person name="Carney J.G."/>
            <person name="Linnane J.D."/>
            <person name="Rheaume B.A."/>
            <person name="Pitts N.L."/>
            <person name="Mykles D.L."/>
            <person name="Maclea K.S."/>
        </authorList>
    </citation>
    <scope>NUCLEOTIDE SEQUENCE [LARGE SCALE GENOMIC DNA]</scope>
    <source>
        <strain evidence="2">ATCC 11336</strain>
    </source>
</reference>
<keyword evidence="1" id="KW-0732">Signal</keyword>
<evidence type="ECO:0000256" key="1">
    <source>
        <dbReference type="SAM" id="SignalP"/>
    </source>
</evidence>
<dbReference type="Pfam" id="PF08905">
    <property type="entry name" value="DUF1850"/>
    <property type="match status" value="1"/>
</dbReference>
<sequence length="182" mass="20028">MKKVLSNKTGIVLLAAAVLQLAACSALGSATGTPAELPEPSLHIRDARNGQHFACVPVTERRFELSFIHSVSLTPVRDLYQIENSTADAGSENRARALVILQTAEHFIAHGQGLPSMAGEPDATAFEHKNGEFILQLQRPIPDLIVRTDHRFKNRLHTGYTTVNLNQWPNTGLRIEPVHHCE</sequence>
<feature type="chain" id="PRO_5010563810" description="DUF1850 domain-containing protein" evidence="1">
    <location>
        <begin position="29"/>
        <end position="182"/>
    </location>
</feature>
<dbReference type="Proteomes" id="UP000190064">
    <property type="component" value="Unassembled WGS sequence"/>
</dbReference>
<organism evidence="2 3">
    <name type="scientific">Oceanospirillum linum</name>
    <dbReference type="NCBI Taxonomy" id="966"/>
    <lineage>
        <taxon>Bacteria</taxon>
        <taxon>Pseudomonadati</taxon>
        <taxon>Pseudomonadota</taxon>
        <taxon>Gammaproteobacteria</taxon>
        <taxon>Oceanospirillales</taxon>
        <taxon>Oceanospirillaceae</taxon>
        <taxon>Oceanospirillum</taxon>
    </lineage>
</organism>
<dbReference type="RefSeq" id="WP_160054846.1">
    <property type="nucleotide sequence ID" value="NZ_FXTS01000001.1"/>
</dbReference>
<dbReference type="InterPro" id="IPR015001">
    <property type="entry name" value="DUF1850"/>
</dbReference>
<dbReference type="STRING" id="966.BTA35_0200145"/>
<protein>
    <recommendedName>
        <fullName evidence="4">DUF1850 domain-containing protein</fullName>
    </recommendedName>
</protein>
<dbReference type="AlphaFoldDB" id="A0A1T1HE49"/>
<keyword evidence="3" id="KW-1185">Reference proteome</keyword>
<accession>A0A1T1HE49</accession>
<dbReference type="EMBL" id="MTSD02000001">
    <property type="protein sequence ID" value="OOV88010.1"/>
    <property type="molecule type" value="Genomic_DNA"/>
</dbReference>
<proteinExistence type="predicted"/>
<feature type="signal peptide" evidence="1">
    <location>
        <begin position="1"/>
        <end position="28"/>
    </location>
</feature>
<evidence type="ECO:0000313" key="3">
    <source>
        <dbReference type="Proteomes" id="UP000190064"/>
    </source>
</evidence>